<keyword evidence="1" id="KW-0472">Membrane</keyword>
<sequence>MLDANFVGNFIVKEMLLGANLIVSYTPWWLWLIIVLVGVLRFTVRKKARDR</sequence>
<protein>
    <submittedName>
        <fullName evidence="2">Uncharacterized protein</fullName>
    </submittedName>
</protein>
<dbReference type="EMBL" id="OMOF01000520">
    <property type="protein sequence ID" value="SPF52388.1"/>
    <property type="molecule type" value="Genomic_DNA"/>
</dbReference>
<name>A0A2U3LKI7_9FIRM</name>
<evidence type="ECO:0000256" key="1">
    <source>
        <dbReference type="SAM" id="Phobius"/>
    </source>
</evidence>
<evidence type="ECO:0000313" key="3">
    <source>
        <dbReference type="Proteomes" id="UP000238916"/>
    </source>
</evidence>
<keyword evidence="1" id="KW-1133">Transmembrane helix</keyword>
<dbReference type="AlphaFoldDB" id="A0A2U3LKI7"/>
<accession>A0A2U3LKI7</accession>
<evidence type="ECO:0000313" key="2">
    <source>
        <dbReference type="EMBL" id="SPF52388.1"/>
    </source>
</evidence>
<feature type="transmembrane region" description="Helical" evidence="1">
    <location>
        <begin position="28"/>
        <end position="44"/>
    </location>
</feature>
<reference evidence="3" key="1">
    <citation type="submission" date="2018-02" db="EMBL/GenBank/DDBJ databases">
        <authorList>
            <person name="Hausmann B."/>
        </authorList>
    </citation>
    <scope>NUCLEOTIDE SEQUENCE [LARGE SCALE GENOMIC DNA]</scope>
    <source>
        <strain evidence="3">Peat soil MAG SbF1</strain>
    </source>
</reference>
<organism evidence="2 3">
    <name type="scientific">Candidatus Desulfosporosinus infrequens</name>
    <dbReference type="NCBI Taxonomy" id="2043169"/>
    <lineage>
        <taxon>Bacteria</taxon>
        <taxon>Bacillati</taxon>
        <taxon>Bacillota</taxon>
        <taxon>Clostridia</taxon>
        <taxon>Eubacteriales</taxon>
        <taxon>Desulfitobacteriaceae</taxon>
        <taxon>Desulfosporosinus</taxon>
    </lineage>
</organism>
<dbReference type="Proteomes" id="UP000238916">
    <property type="component" value="Unassembled WGS sequence"/>
</dbReference>
<keyword evidence="1" id="KW-0812">Transmembrane</keyword>
<proteinExistence type="predicted"/>
<gene>
    <name evidence="2" type="ORF">SBF1_5670014</name>
</gene>